<dbReference type="PANTHER" id="PTHR43037:SF5">
    <property type="entry name" value="FERULOYL ESTERASE"/>
    <property type="match status" value="1"/>
</dbReference>
<evidence type="ECO:0000256" key="5">
    <source>
        <dbReference type="SAM" id="SignalP"/>
    </source>
</evidence>
<evidence type="ECO:0000256" key="3">
    <source>
        <dbReference type="ARBA" id="ARBA00023295"/>
    </source>
</evidence>
<dbReference type="InterPro" id="IPR036116">
    <property type="entry name" value="FN3_sf"/>
</dbReference>
<evidence type="ECO:0000259" key="6">
    <source>
        <dbReference type="PROSITE" id="PS50853"/>
    </source>
</evidence>
<evidence type="ECO:0000256" key="1">
    <source>
        <dbReference type="ARBA" id="ARBA00022729"/>
    </source>
</evidence>
<dbReference type="Gene3D" id="2.60.40.10">
    <property type="entry name" value="Immunoglobulins"/>
    <property type="match status" value="2"/>
</dbReference>
<dbReference type="InterPro" id="IPR003961">
    <property type="entry name" value="FN3_dom"/>
</dbReference>
<dbReference type="Gene3D" id="3.40.50.1820">
    <property type="entry name" value="alpha/beta hydrolase"/>
    <property type="match status" value="1"/>
</dbReference>
<feature type="chain" id="PRO_5046852674" description="Fibronectin type-III domain-containing protein" evidence="5">
    <location>
        <begin position="42"/>
        <end position="575"/>
    </location>
</feature>
<evidence type="ECO:0000313" key="8">
    <source>
        <dbReference type="Proteomes" id="UP001501752"/>
    </source>
</evidence>
<dbReference type="EMBL" id="BAABIS010000001">
    <property type="protein sequence ID" value="GAA4836723.1"/>
    <property type="molecule type" value="Genomic_DNA"/>
</dbReference>
<gene>
    <name evidence="7" type="ORF">GCM10023235_09580</name>
</gene>
<dbReference type="InterPro" id="IPR050955">
    <property type="entry name" value="Plant_Biomass_Hydrol_Est"/>
</dbReference>
<feature type="signal peptide" evidence="5">
    <location>
        <begin position="1"/>
        <end position="41"/>
    </location>
</feature>
<dbReference type="Pfam" id="PF10503">
    <property type="entry name" value="Esterase_PHB"/>
    <property type="match status" value="1"/>
</dbReference>
<dbReference type="PROSITE" id="PS51318">
    <property type="entry name" value="TAT"/>
    <property type="match status" value="1"/>
</dbReference>
<feature type="domain" description="Fibronectin type-III" evidence="6">
    <location>
        <begin position="344"/>
        <end position="426"/>
    </location>
</feature>
<keyword evidence="1 5" id="KW-0732">Signal</keyword>
<dbReference type="SUPFAM" id="SSF53474">
    <property type="entry name" value="alpha/beta-Hydrolases"/>
    <property type="match status" value="2"/>
</dbReference>
<reference evidence="8" key="1">
    <citation type="journal article" date="2019" name="Int. J. Syst. Evol. Microbiol.">
        <title>The Global Catalogue of Microorganisms (GCM) 10K type strain sequencing project: providing services to taxonomists for standard genome sequencing and annotation.</title>
        <authorList>
            <consortium name="The Broad Institute Genomics Platform"/>
            <consortium name="The Broad Institute Genome Sequencing Center for Infectious Disease"/>
            <person name="Wu L."/>
            <person name="Ma J."/>
        </authorList>
    </citation>
    <scope>NUCLEOTIDE SEQUENCE [LARGE SCALE GENOMIC DNA]</scope>
    <source>
        <strain evidence="8">JCM 13006</strain>
    </source>
</reference>
<dbReference type="PROSITE" id="PS50853">
    <property type="entry name" value="FN3"/>
    <property type="match status" value="2"/>
</dbReference>
<protein>
    <recommendedName>
        <fullName evidence="6">Fibronectin type-III domain-containing protein</fullName>
    </recommendedName>
</protein>
<dbReference type="InterPro" id="IPR006311">
    <property type="entry name" value="TAT_signal"/>
</dbReference>
<keyword evidence="4" id="KW-0624">Polysaccharide degradation</keyword>
<feature type="domain" description="Fibronectin type-III" evidence="6">
    <location>
        <begin position="433"/>
        <end position="515"/>
    </location>
</feature>
<sequence>MTRLPGKSRARQGIRRWISAATGAVALAAGLLTVGAPTASAAALTQVTGFGSNPGNLSMFEYAPDGLPTGRPLVVALHGCVQSASDYHGHSGWAQFADQYKFAVVYPQTTSANNSLSCFRWFDSAQSTRGNGEALSIKQMVDKAVAQYGSDTRRVYITGLSAGGGQAANLLADYPDVFAGGAVDSGLPAQCATAQAGASNCQNNDMGLTPAQWGTKVRNSYPGWTGPYPRVAIWQGSSDTTVKPVNGTELRDQWTNVWGIPQTPSSTQTLTGGTTLTQYNDADGKPAVQLYSVSGMSHGLAVNPGTGTGQCGTTGAYYLKAICSSYYTAAFWGLDGSGAATLPAPAGLAVTGTTDTTASLSWSAVSGAASYKVYRGGALVGSATGTSYTDSGLSSGTSYAYTVAAVDSAGTVGAQSGAVTATTTGSGGTTLPAPTGLAVTGTTDTTASLSWSAVSGAASYKVYRGGTPVGSASGTGYTDSGLTSSTAYAYTVAAVDSAGTVGAQSAAVTATTTGYTPQCFTANNYSQVVAGRAHTSGGYTYANGSNQNMGLYNLYVTHTLKETADGYYVISDSGC</sequence>
<dbReference type="InterPro" id="IPR029058">
    <property type="entry name" value="AB_hydrolase_fold"/>
</dbReference>
<keyword evidence="3" id="KW-0326">Glycosidase</keyword>
<organism evidence="7 8">
    <name type="scientific">Kitasatospora terrestris</name>
    <dbReference type="NCBI Taxonomy" id="258051"/>
    <lineage>
        <taxon>Bacteria</taxon>
        <taxon>Bacillati</taxon>
        <taxon>Actinomycetota</taxon>
        <taxon>Actinomycetes</taxon>
        <taxon>Kitasatosporales</taxon>
        <taxon>Streptomycetaceae</taxon>
        <taxon>Kitasatospora</taxon>
    </lineage>
</organism>
<dbReference type="PANTHER" id="PTHR43037">
    <property type="entry name" value="UNNAMED PRODUCT-RELATED"/>
    <property type="match status" value="1"/>
</dbReference>
<keyword evidence="2" id="KW-0378">Hydrolase</keyword>
<dbReference type="NCBIfam" id="TIGR01840">
    <property type="entry name" value="esterase_phb"/>
    <property type="match status" value="1"/>
</dbReference>
<dbReference type="Pfam" id="PF00041">
    <property type="entry name" value="fn3"/>
    <property type="match status" value="1"/>
</dbReference>
<dbReference type="SMART" id="SM00060">
    <property type="entry name" value="FN3"/>
    <property type="match status" value="2"/>
</dbReference>
<name>A0ABP9DBE9_9ACTN</name>
<dbReference type="InterPro" id="IPR013783">
    <property type="entry name" value="Ig-like_fold"/>
</dbReference>
<evidence type="ECO:0000256" key="2">
    <source>
        <dbReference type="ARBA" id="ARBA00022801"/>
    </source>
</evidence>
<evidence type="ECO:0000313" key="7">
    <source>
        <dbReference type="EMBL" id="GAA4836723.1"/>
    </source>
</evidence>
<keyword evidence="8" id="KW-1185">Reference proteome</keyword>
<dbReference type="RefSeq" id="WP_425559569.1">
    <property type="nucleotide sequence ID" value="NZ_BAABIS010000001.1"/>
</dbReference>
<proteinExistence type="predicted"/>
<dbReference type="InterPro" id="IPR010126">
    <property type="entry name" value="Esterase_phb"/>
</dbReference>
<dbReference type="Proteomes" id="UP001501752">
    <property type="component" value="Unassembled WGS sequence"/>
</dbReference>
<keyword evidence="4" id="KW-0119">Carbohydrate metabolism</keyword>
<dbReference type="CDD" id="cd00063">
    <property type="entry name" value="FN3"/>
    <property type="match status" value="2"/>
</dbReference>
<dbReference type="SUPFAM" id="SSF49265">
    <property type="entry name" value="Fibronectin type III"/>
    <property type="match status" value="1"/>
</dbReference>
<comment type="caution">
    <text evidence="7">The sequence shown here is derived from an EMBL/GenBank/DDBJ whole genome shotgun (WGS) entry which is preliminary data.</text>
</comment>
<evidence type="ECO:0000256" key="4">
    <source>
        <dbReference type="ARBA" id="ARBA00023326"/>
    </source>
</evidence>
<accession>A0ABP9DBE9</accession>